<accession>A0ABU5HWN0</accession>
<name>A0ABU5HWN0_9HYPH</name>
<dbReference type="EMBL" id="JAXLPB010000001">
    <property type="protein sequence ID" value="MDY8107550.1"/>
    <property type="molecule type" value="Genomic_DNA"/>
</dbReference>
<keyword evidence="2" id="KW-0732">Signal</keyword>
<feature type="chain" id="PRO_5046944745" evidence="2">
    <location>
        <begin position="24"/>
        <end position="141"/>
    </location>
</feature>
<protein>
    <submittedName>
        <fullName evidence="3">Uncharacterized protein</fullName>
    </submittedName>
</protein>
<sequence length="141" mass="14507">MLKTIRIATLLTAVSAFAMPALAQTSDAIIPGSETAVEQNEAETRTNVAAESDVDLSQPANAVANPENETIVPGNEAQIELNEAAERETVAEGTAAETTDRTGAAGEEQLIPGSGATFAPENAADTERSVVQDEPNTGAVQ</sequence>
<comment type="caution">
    <text evidence="3">The sequence shown here is derived from an EMBL/GenBank/DDBJ whole genome shotgun (WGS) entry which is preliminary data.</text>
</comment>
<feature type="region of interest" description="Disordered" evidence="1">
    <location>
        <begin position="86"/>
        <end position="141"/>
    </location>
</feature>
<evidence type="ECO:0000313" key="3">
    <source>
        <dbReference type="EMBL" id="MDY8107550.1"/>
    </source>
</evidence>
<evidence type="ECO:0000313" key="4">
    <source>
        <dbReference type="Proteomes" id="UP001294412"/>
    </source>
</evidence>
<evidence type="ECO:0000256" key="2">
    <source>
        <dbReference type="SAM" id="SignalP"/>
    </source>
</evidence>
<feature type="signal peptide" evidence="2">
    <location>
        <begin position="1"/>
        <end position="23"/>
    </location>
</feature>
<proteinExistence type="predicted"/>
<reference evidence="3 4" key="1">
    <citation type="submission" date="2023-12" db="EMBL/GenBank/DDBJ databases">
        <title>Description of Novel Strain Fulvimarina sp. 2208YS6-2-32 isolated from Uroteuthis (Photololigo) edulis.</title>
        <authorList>
            <person name="Park J.-S."/>
        </authorList>
    </citation>
    <scope>NUCLEOTIDE SEQUENCE [LARGE SCALE GENOMIC DNA]</scope>
    <source>
        <strain evidence="3 4">2208YS6-2-32</strain>
    </source>
</reference>
<keyword evidence="4" id="KW-1185">Reference proteome</keyword>
<dbReference type="Proteomes" id="UP001294412">
    <property type="component" value="Unassembled WGS sequence"/>
</dbReference>
<organism evidence="3 4">
    <name type="scientific">Fulvimarina uroteuthidis</name>
    <dbReference type="NCBI Taxonomy" id="3098149"/>
    <lineage>
        <taxon>Bacteria</taxon>
        <taxon>Pseudomonadati</taxon>
        <taxon>Pseudomonadota</taxon>
        <taxon>Alphaproteobacteria</taxon>
        <taxon>Hyphomicrobiales</taxon>
        <taxon>Aurantimonadaceae</taxon>
        <taxon>Fulvimarina</taxon>
    </lineage>
</organism>
<evidence type="ECO:0000256" key="1">
    <source>
        <dbReference type="SAM" id="MobiDB-lite"/>
    </source>
</evidence>
<dbReference type="RefSeq" id="WP_322184660.1">
    <property type="nucleotide sequence ID" value="NZ_JAXLPB010000001.1"/>
</dbReference>
<gene>
    <name evidence="3" type="ORF">U0C82_00115</name>
</gene>